<evidence type="ECO:0000313" key="11">
    <source>
        <dbReference type="EMBL" id="KAK9811427.1"/>
    </source>
</evidence>
<evidence type="ECO:0000256" key="7">
    <source>
        <dbReference type="ARBA" id="ARBA00023136"/>
    </source>
</evidence>
<comment type="subcellular location">
    <subcellularLocation>
        <location evidence="1 9">Golgi apparatus membrane</location>
        <topology evidence="1 9">Peripheral membrane protein</topology>
    </subcellularLocation>
</comment>
<comment type="subunit">
    <text evidence="9">Component of the conserved oligomeric Golgi complex which is composed of eight different subunits and is required for normal Golgi morphology and localization.</text>
</comment>
<dbReference type="SUPFAM" id="SSF74788">
    <property type="entry name" value="Cullin repeat-like"/>
    <property type="match status" value="1"/>
</dbReference>
<feature type="compositionally biased region" description="Low complexity" evidence="10">
    <location>
        <begin position="596"/>
        <end position="605"/>
    </location>
</feature>
<dbReference type="Pfam" id="PF04124">
    <property type="entry name" value="Dor1"/>
    <property type="match status" value="1"/>
</dbReference>
<evidence type="ECO:0000313" key="12">
    <source>
        <dbReference type="Proteomes" id="UP001489004"/>
    </source>
</evidence>
<organism evidence="11 12">
    <name type="scientific">[Myrmecia] bisecta</name>
    <dbReference type="NCBI Taxonomy" id="41462"/>
    <lineage>
        <taxon>Eukaryota</taxon>
        <taxon>Viridiplantae</taxon>
        <taxon>Chlorophyta</taxon>
        <taxon>core chlorophytes</taxon>
        <taxon>Trebouxiophyceae</taxon>
        <taxon>Trebouxiales</taxon>
        <taxon>Trebouxiaceae</taxon>
        <taxon>Myrmecia</taxon>
    </lineage>
</organism>
<evidence type="ECO:0000256" key="4">
    <source>
        <dbReference type="ARBA" id="ARBA00022448"/>
    </source>
</evidence>
<feature type="region of interest" description="Disordered" evidence="10">
    <location>
        <begin position="569"/>
        <end position="619"/>
    </location>
</feature>
<dbReference type="InterPro" id="IPR007255">
    <property type="entry name" value="COG8"/>
</dbReference>
<dbReference type="PIRSF" id="PIRSF015415">
    <property type="entry name" value="COG8"/>
    <property type="match status" value="1"/>
</dbReference>
<dbReference type="GO" id="GO:0006891">
    <property type="term" value="P:intra-Golgi vesicle-mediated transport"/>
    <property type="evidence" value="ECO:0007669"/>
    <property type="project" value="TreeGrafter"/>
</dbReference>
<accession>A0AAW1PRL4</accession>
<protein>
    <recommendedName>
        <fullName evidence="3 9">Conserved oligomeric Golgi complex subunit 8</fullName>
        <shortName evidence="9">COG complex subunit 8</shortName>
    </recommendedName>
    <alternativeName>
        <fullName evidence="8 9">Component of oligomeric Golgi complex 8</fullName>
    </alternativeName>
</protein>
<dbReference type="PANTHER" id="PTHR21311:SF0">
    <property type="entry name" value="CONSERVED OLIGOMERIC GOLGI COMPLEX SUBUNIT 8"/>
    <property type="match status" value="1"/>
</dbReference>
<dbReference type="GO" id="GO:0015031">
    <property type="term" value="P:protein transport"/>
    <property type="evidence" value="ECO:0007669"/>
    <property type="project" value="UniProtKB-UniRule"/>
</dbReference>
<dbReference type="InterPro" id="IPR016159">
    <property type="entry name" value="Cullin_repeat-like_dom_sf"/>
</dbReference>
<keyword evidence="12" id="KW-1185">Reference proteome</keyword>
<dbReference type="AlphaFoldDB" id="A0AAW1PRL4"/>
<dbReference type="InterPro" id="IPR016632">
    <property type="entry name" value="COG8_Metazoal_Plant"/>
</dbReference>
<comment type="caution">
    <text evidence="11">The sequence shown here is derived from an EMBL/GenBank/DDBJ whole genome shotgun (WGS) entry which is preliminary data.</text>
</comment>
<keyword evidence="7 9" id="KW-0472">Membrane</keyword>
<dbReference type="GO" id="GO:0017119">
    <property type="term" value="C:Golgi transport complex"/>
    <property type="evidence" value="ECO:0007669"/>
    <property type="project" value="UniProtKB-UniRule"/>
</dbReference>
<evidence type="ECO:0000256" key="6">
    <source>
        <dbReference type="ARBA" id="ARBA00023034"/>
    </source>
</evidence>
<evidence type="ECO:0000256" key="10">
    <source>
        <dbReference type="SAM" id="MobiDB-lite"/>
    </source>
</evidence>
<name>A0AAW1PRL4_9CHLO</name>
<keyword evidence="4 9" id="KW-0813">Transport</keyword>
<sequence length="619" mass="67909">MELPGRTGSGSGQLPLSPHSLSYAGLKGHGLTPTYTASYGGQAAFSPRQYSQEPSSQRQQEDAYFTELLSYSLERLSKEPELLKADQDQIRRQKQESAVTHYRAFINTASCLKVIRDDMQGVAQHVDSLLEDMPSLSSVCDQFSQGASTFMAKRTQNKQLQSNHSTLLELLEVPQLMDTCVRNGNYDDALDLRAFVGKLAFMHADLAVVQGLVAEVDATSQAMLQQLLQKLRGSIQLPECLRVIGYLRRLSAFSEQDLRLRFLQCREEWLAEMVDDLDESHAYEYLKRLTDVYRLHLFDVVMQYRAIFSDDSSNQEQQSSDGGLVYSWAEHRVCLYLAALRRHLPRISEGGSLSSVLEHCMYCGMSLARVGLDFRGLLPPIFEACVLSVFAKAAGSAVETFSMVLEMHKWVAMPAMSARSQARRTGSGDGGANPKADAASLADDAAPPYVLMEHVPLAIFTNGLLSAFNELRHCAPLSLCEPIGLLVQEALERVVAAMAHYSATRMLEEPERALFDAACKAVAKVVCPYIAACFGRIYPGSAQLIDVARAAQPLNQLLEERERLEAASQAAKAAAETPARIARTSSAKAGALRRQPSSSGGSMPSVPRPPTGLMVPLAH</sequence>
<dbReference type="Proteomes" id="UP001489004">
    <property type="component" value="Unassembled WGS sequence"/>
</dbReference>
<evidence type="ECO:0000256" key="1">
    <source>
        <dbReference type="ARBA" id="ARBA00004395"/>
    </source>
</evidence>
<gene>
    <name evidence="11" type="ORF">WJX72_003806</name>
</gene>
<comment type="similarity">
    <text evidence="2 9">Belongs to the COG8 family.</text>
</comment>
<evidence type="ECO:0000256" key="5">
    <source>
        <dbReference type="ARBA" id="ARBA00022927"/>
    </source>
</evidence>
<evidence type="ECO:0000256" key="3">
    <source>
        <dbReference type="ARBA" id="ARBA00020983"/>
    </source>
</evidence>
<evidence type="ECO:0000256" key="8">
    <source>
        <dbReference type="ARBA" id="ARBA00031347"/>
    </source>
</evidence>
<dbReference type="GO" id="GO:0000139">
    <property type="term" value="C:Golgi membrane"/>
    <property type="evidence" value="ECO:0007669"/>
    <property type="project" value="UniProtKB-SubCell"/>
</dbReference>
<reference evidence="11 12" key="1">
    <citation type="journal article" date="2024" name="Nat. Commun.">
        <title>Phylogenomics reveals the evolutionary origins of lichenization in chlorophyte algae.</title>
        <authorList>
            <person name="Puginier C."/>
            <person name="Libourel C."/>
            <person name="Otte J."/>
            <person name="Skaloud P."/>
            <person name="Haon M."/>
            <person name="Grisel S."/>
            <person name="Petersen M."/>
            <person name="Berrin J.G."/>
            <person name="Delaux P.M."/>
            <person name="Dal Grande F."/>
            <person name="Keller J."/>
        </authorList>
    </citation>
    <scope>NUCLEOTIDE SEQUENCE [LARGE SCALE GENOMIC DNA]</scope>
    <source>
        <strain evidence="11 12">SAG 2043</strain>
    </source>
</reference>
<dbReference type="EMBL" id="JALJOR010000009">
    <property type="protein sequence ID" value="KAK9811427.1"/>
    <property type="molecule type" value="Genomic_DNA"/>
</dbReference>
<feature type="compositionally biased region" description="Low complexity" evidence="10">
    <location>
        <begin position="569"/>
        <end position="582"/>
    </location>
</feature>
<keyword evidence="5 9" id="KW-0653">Protein transport</keyword>
<keyword evidence="6 9" id="KW-0333">Golgi apparatus</keyword>
<evidence type="ECO:0000256" key="2">
    <source>
        <dbReference type="ARBA" id="ARBA00006419"/>
    </source>
</evidence>
<dbReference type="PANTHER" id="PTHR21311">
    <property type="entry name" value="CONSERVED OLIGOMERIC GOLGI COMPLEX COMPONENT 8"/>
    <property type="match status" value="1"/>
</dbReference>
<evidence type="ECO:0000256" key="9">
    <source>
        <dbReference type="PIRNR" id="PIRNR015415"/>
    </source>
</evidence>
<proteinExistence type="inferred from homology"/>